<evidence type="ECO:0000313" key="1">
    <source>
        <dbReference type="EMBL" id="TPQ03154.1"/>
    </source>
</evidence>
<evidence type="ECO:0000313" key="2">
    <source>
        <dbReference type="Proteomes" id="UP000320106"/>
    </source>
</evidence>
<dbReference type="Proteomes" id="UP000320106">
    <property type="component" value="Unassembled WGS sequence"/>
</dbReference>
<name>A0A505BW09_SALER</name>
<comment type="caution">
    <text evidence="1">The sequence shown here is derived from an EMBL/GenBank/DDBJ whole genome shotgun (WGS) entry which is preliminary data.</text>
</comment>
<proteinExistence type="predicted"/>
<sequence length="73" mass="8678">MIEHLFGTNKNYFDSGDFSHRYFYQLRGCVPPPLRKRKEVEVLKPVNNTPRQKSIRELAMDKARAKANHRYRG</sequence>
<organism evidence="1 2">
    <name type="scientific">Salmonella enterica</name>
    <name type="common">Salmonella choleraesuis</name>
    <dbReference type="NCBI Taxonomy" id="28901"/>
    <lineage>
        <taxon>Bacteria</taxon>
        <taxon>Pseudomonadati</taxon>
        <taxon>Pseudomonadota</taxon>
        <taxon>Gammaproteobacteria</taxon>
        <taxon>Enterobacterales</taxon>
        <taxon>Enterobacteriaceae</taxon>
        <taxon>Salmonella</taxon>
    </lineage>
</organism>
<accession>A0A505BW09</accession>
<dbReference type="RefSeq" id="WP_139764725.1">
    <property type="nucleotide sequence ID" value="NZ_JANVDC010000016.1"/>
</dbReference>
<reference evidence="1 2" key="1">
    <citation type="submission" date="2019-06" db="EMBL/GenBank/DDBJ databases">
        <title>Comparative genome anaysis of Salmonella and Staphylococcus aureus isolated from China.</title>
        <authorList>
            <person name="Li L."/>
        </authorList>
    </citation>
    <scope>NUCLEOTIDE SEQUENCE [LARGE SCALE GENOMIC DNA]</scope>
    <source>
        <strain evidence="1 2">GSJ/2016-Sal.-012</strain>
    </source>
</reference>
<protein>
    <submittedName>
        <fullName evidence="1">Uncharacterized protein</fullName>
    </submittedName>
</protein>
<gene>
    <name evidence="1" type="ORF">FJR63_24235</name>
</gene>
<dbReference type="AlphaFoldDB" id="A0A505BW09"/>
<dbReference type="EMBL" id="VFRH01000069">
    <property type="protein sequence ID" value="TPQ03154.1"/>
    <property type="molecule type" value="Genomic_DNA"/>
</dbReference>